<proteinExistence type="inferred from homology"/>
<name>A0AA38XEK2_9EURO</name>
<comment type="caution">
    <text evidence="8">The sequence shown here is derived from an EMBL/GenBank/DDBJ whole genome shotgun (WGS) entry which is preliminary data.</text>
</comment>
<evidence type="ECO:0000256" key="6">
    <source>
        <dbReference type="RuleBase" id="RU362120"/>
    </source>
</evidence>
<dbReference type="HAMAP" id="MF_00966">
    <property type="entry name" value="G6PD"/>
    <property type="match status" value="1"/>
</dbReference>
<keyword evidence="1 6" id="KW-0313">Glucose metabolism</keyword>
<dbReference type="GO" id="GO:0005536">
    <property type="term" value="F:D-glucose binding"/>
    <property type="evidence" value="ECO:0007669"/>
    <property type="project" value="InterPro"/>
</dbReference>
<dbReference type="NCBIfam" id="TIGR00871">
    <property type="entry name" value="zwf"/>
    <property type="match status" value="1"/>
</dbReference>
<organism evidence="8">
    <name type="scientific">Knufia peltigerae</name>
    <dbReference type="NCBI Taxonomy" id="1002370"/>
    <lineage>
        <taxon>Eukaryota</taxon>
        <taxon>Fungi</taxon>
        <taxon>Dikarya</taxon>
        <taxon>Ascomycota</taxon>
        <taxon>Pezizomycotina</taxon>
        <taxon>Eurotiomycetes</taxon>
        <taxon>Chaetothyriomycetidae</taxon>
        <taxon>Chaetothyriales</taxon>
        <taxon>Trichomeriaceae</taxon>
        <taxon>Knufia</taxon>
    </lineage>
</organism>
<evidence type="ECO:0000256" key="2">
    <source>
        <dbReference type="ARBA" id="ARBA00022679"/>
    </source>
</evidence>
<evidence type="ECO:0000256" key="3">
    <source>
        <dbReference type="ARBA" id="ARBA00022777"/>
    </source>
</evidence>
<dbReference type="InterPro" id="IPR022674">
    <property type="entry name" value="G6P_DH_NAD-bd"/>
</dbReference>
<dbReference type="GO" id="GO:0006096">
    <property type="term" value="P:glycolytic process"/>
    <property type="evidence" value="ECO:0007669"/>
    <property type="project" value="InterPro"/>
</dbReference>
<dbReference type="Pfam" id="PF02685">
    <property type="entry name" value="Glucokinase"/>
    <property type="match status" value="1"/>
</dbReference>
<dbReference type="GO" id="GO:0004340">
    <property type="term" value="F:glucokinase activity"/>
    <property type="evidence" value="ECO:0007669"/>
    <property type="project" value="InterPro"/>
</dbReference>
<feature type="domain" description="Glucose-6-phosphate dehydrogenase NAD-binding" evidence="7">
    <location>
        <begin position="16"/>
        <end position="185"/>
    </location>
</feature>
<evidence type="ECO:0000256" key="4">
    <source>
        <dbReference type="ARBA" id="ARBA00022857"/>
    </source>
</evidence>
<dbReference type="AlphaFoldDB" id="A0AA38XEK2"/>
<dbReference type="PANTHER" id="PTHR47690:SF1">
    <property type="entry name" value="GLUCOKINASE"/>
    <property type="match status" value="1"/>
</dbReference>
<dbReference type="InterPro" id="IPR043129">
    <property type="entry name" value="ATPase_NBD"/>
</dbReference>
<dbReference type="GO" id="GO:0005829">
    <property type="term" value="C:cytosol"/>
    <property type="evidence" value="ECO:0007669"/>
    <property type="project" value="TreeGrafter"/>
</dbReference>
<dbReference type="Gene3D" id="3.30.420.40">
    <property type="match status" value="1"/>
</dbReference>
<dbReference type="NCBIfam" id="TIGR00749">
    <property type="entry name" value="glk"/>
    <property type="match status" value="1"/>
</dbReference>
<evidence type="ECO:0000259" key="7">
    <source>
        <dbReference type="Pfam" id="PF00479"/>
    </source>
</evidence>
<dbReference type="GO" id="GO:0050661">
    <property type="term" value="F:NADP binding"/>
    <property type="evidence" value="ECO:0007669"/>
    <property type="project" value="InterPro"/>
</dbReference>
<dbReference type="SUPFAM" id="SSF53067">
    <property type="entry name" value="Actin-like ATPase domain"/>
    <property type="match status" value="1"/>
</dbReference>
<dbReference type="HAMAP" id="MF_00524">
    <property type="entry name" value="Glucokinase"/>
    <property type="match status" value="1"/>
</dbReference>
<evidence type="ECO:0000256" key="1">
    <source>
        <dbReference type="ARBA" id="ARBA00022526"/>
    </source>
</evidence>
<dbReference type="GO" id="GO:0006006">
    <property type="term" value="P:glucose metabolic process"/>
    <property type="evidence" value="ECO:0007669"/>
    <property type="project" value="UniProtKB-KW"/>
</dbReference>
<evidence type="ECO:0000313" key="8">
    <source>
        <dbReference type="EMBL" id="KAJ9611922.1"/>
    </source>
</evidence>
<dbReference type="Gene3D" id="3.40.367.20">
    <property type="match status" value="1"/>
</dbReference>
<keyword evidence="4 6" id="KW-0521">NADP</keyword>
<comment type="catalytic activity">
    <reaction evidence="6">
        <text>D-glucose 6-phosphate + NADP(+) = 6-phospho-D-glucono-1,5-lactone + NADPH + H(+)</text>
        <dbReference type="Rhea" id="RHEA:15841"/>
        <dbReference type="ChEBI" id="CHEBI:15378"/>
        <dbReference type="ChEBI" id="CHEBI:57783"/>
        <dbReference type="ChEBI" id="CHEBI:57955"/>
        <dbReference type="ChEBI" id="CHEBI:58349"/>
        <dbReference type="ChEBI" id="CHEBI:61548"/>
        <dbReference type="EC" id="1.1.1.49"/>
    </reaction>
</comment>
<dbReference type="InterPro" id="IPR003836">
    <property type="entry name" value="Glucokinase"/>
</dbReference>
<gene>
    <name evidence="8" type="ORF">H2204_015090</name>
</gene>
<dbReference type="PRINTS" id="PR00079">
    <property type="entry name" value="G6PDHDRGNASE"/>
</dbReference>
<dbReference type="GO" id="GO:0004345">
    <property type="term" value="F:glucose-6-phosphate dehydrogenase activity"/>
    <property type="evidence" value="ECO:0007669"/>
    <property type="project" value="UniProtKB-EC"/>
</dbReference>
<evidence type="ECO:0000256" key="5">
    <source>
        <dbReference type="ARBA" id="ARBA00023277"/>
    </source>
</evidence>
<dbReference type="EC" id="1.1.1.49" evidence="6"/>
<dbReference type="Pfam" id="PF00479">
    <property type="entry name" value="G6PD_N"/>
    <property type="match status" value="1"/>
</dbReference>
<dbReference type="Gene3D" id="3.40.50.720">
    <property type="entry name" value="NAD(P)-binding Rossmann-like Domain"/>
    <property type="match status" value="1"/>
</dbReference>
<keyword evidence="3" id="KW-0418">Kinase</keyword>
<comment type="similarity">
    <text evidence="6">Belongs to the glucose-6-phosphate dehydrogenase family.</text>
</comment>
<dbReference type="EMBL" id="JAPDRN010000216">
    <property type="protein sequence ID" value="KAJ9611922.1"/>
    <property type="molecule type" value="Genomic_DNA"/>
</dbReference>
<dbReference type="Gene3D" id="3.30.360.10">
    <property type="entry name" value="Dihydrodipicolinate Reductase, domain 2"/>
    <property type="match status" value="1"/>
</dbReference>
<dbReference type="InterPro" id="IPR050201">
    <property type="entry name" value="Bacterial_glucokinase"/>
</dbReference>
<dbReference type="SUPFAM" id="SSF55347">
    <property type="entry name" value="Glyceraldehyde-3-phosphate dehydrogenase-like, C-terminal domain"/>
    <property type="match status" value="1"/>
</dbReference>
<comment type="function">
    <text evidence="6">Catalyzes the rate-limiting step of the oxidative pentose-phosphate pathway, which represents a route for the dissimilation of carbohydrates besides glycolysis.</text>
</comment>
<keyword evidence="6" id="KW-0560">Oxidoreductase</keyword>
<keyword evidence="5 6" id="KW-0119">Carbohydrate metabolism</keyword>
<accession>A0AA38XEK2</accession>
<dbReference type="InterPro" id="IPR001282">
    <property type="entry name" value="G6P_DH"/>
</dbReference>
<dbReference type="PANTHER" id="PTHR47690">
    <property type="entry name" value="GLUCOKINASE"/>
    <property type="match status" value="1"/>
</dbReference>
<protein>
    <recommendedName>
        <fullName evidence="6">Glucose-6-phosphate 1-dehydrogenase</fullName>
        <ecNumber evidence="6">1.1.1.49</ecNumber>
    </recommendedName>
</protein>
<keyword evidence="2" id="KW-0808">Transferase</keyword>
<reference evidence="8" key="1">
    <citation type="submission" date="2022-10" db="EMBL/GenBank/DDBJ databases">
        <title>Culturing micro-colonial fungi from biological soil crusts in the Mojave desert and describing Neophaeococcomyces mojavensis, and introducing the new genera and species Taxawa tesnikishii.</title>
        <authorList>
            <person name="Kurbessoian T."/>
            <person name="Stajich J.E."/>
        </authorList>
    </citation>
    <scope>NUCLEOTIDE SEQUENCE</scope>
    <source>
        <strain evidence="8">TK_35</strain>
    </source>
</reference>
<sequence length="795" mass="86497">MSPGSETRAMHDTLFLFGATGDLAQRYLFPSLLRLLGDGLLPEDFRIRALALSGHDTEAFHDILRPRLQQAMPMASQEDIASLLRRIDYRSVDLRDVDSVAAAVSDLVDRRCVSYLAIPPGLYISTCEGLAKGGALAAPARLMLEKPIGSDSESAEEIITTIGQWIDEDRVFRLDHYLGKAAVQNLIALRFGNTLLEAVWNRNYIESVHILVAESEGVDGRDAYYARSGALRDMVQSHILQLLCMVAMEPPASLEADRIRDEKVKVLRALRPLDAKHAARDSVRGRYTAGSINGQPAQAYQPPEGSDVETFAGVTAHIDNWRWSGVPFHLVTGKRLPERTTRVVVTLKPVTHWLFERPQRAQAAPNRLVFQLQPQENIELGLMSSLAGPEWGALELQPLELELSVPTGLHRRIAYERLFLDAFNGNHTLFVRDDEVRAAWAWIDSVADAWKAADLPLEPYPAGHSQPVLVADIGGTNARFALADTSLDAPLLKDSIREFAVAQFPSLGDAARHYLEQAGATARRGVFAVAGRVDGDEARITNHPWVISRNRTAAMLGFDELHLINDFAAQAMAVGLLQPDDVVQIGGAQWVPATPGQPRNYGVIGPGTGLGVGGLIVRHGRSYPLETEGGHVSFPPGTPEEVRILEILSEQFGRVSNERLICGPGLVNIHRAVCEMAGFDPGQLQPPDVTARAALGDPQAMRAVDVFCAVFGAIAGDLVLIQGAWDGVFLTGGLVPKMLDSLQHSGFRQRFEHKGRFSSIMGRVPSLAIMHPCPGLLGAAAYASDVEHDMAGAAT</sequence>
<dbReference type="CDD" id="cd24008">
    <property type="entry name" value="ASKHA_NBD_GLK"/>
    <property type="match status" value="1"/>
</dbReference>
<dbReference type="SUPFAM" id="SSF51735">
    <property type="entry name" value="NAD(P)-binding Rossmann-fold domains"/>
    <property type="match status" value="1"/>
</dbReference>
<comment type="pathway">
    <text evidence="6">Carbohydrate degradation; pentose phosphate pathway; D-ribulose 5-phosphate from D-glucose 6-phosphate (oxidative stage): step 1/3.</text>
</comment>
<dbReference type="InterPro" id="IPR036291">
    <property type="entry name" value="NAD(P)-bd_dom_sf"/>
</dbReference>
<dbReference type="GO" id="GO:0005524">
    <property type="term" value="F:ATP binding"/>
    <property type="evidence" value="ECO:0007669"/>
    <property type="project" value="InterPro"/>
</dbReference>